<dbReference type="Proteomes" id="UP000218209">
    <property type="component" value="Unassembled WGS sequence"/>
</dbReference>
<evidence type="ECO:0000313" key="2">
    <source>
        <dbReference type="EMBL" id="OSX76070.1"/>
    </source>
</evidence>
<feature type="compositionally biased region" description="Gly residues" evidence="1">
    <location>
        <begin position="364"/>
        <end position="375"/>
    </location>
</feature>
<evidence type="ECO:0000313" key="3">
    <source>
        <dbReference type="Proteomes" id="UP000218209"/>
    </source>
</evidence>
<sequence length="696" mass="70984">MTAESQVARRRPRGPTRMGETANGAATGTSGVRAGSTGEGECTSRLAAPAARRRHWHAGGCVGGGTWSPYAAAAAAVSRKARKGRYGGKGRTERPAAARVDSAVPPRGGPLTPARAGGGQHARGGATDGGGGGGRRRATGSGPARAPAREDSVGGAPPSRGIRCGHLRNGRAGAHTIIDARQGAGGTSSAAAGSAAALSRVAEASHGLRRGQRPARLSCAPSHPRRRPSAKRRSVAMPRRGAPPQSVAAAAAPTTRDAAATPCRRALSAAPPPPPSRWKTWRWRPHRLCPRRCLPLDHPRRRRRWASVAGGRERTTAAANGRGGAEHRAHGQGRPKRMPPSPRRPPPCSRRGLPAASATAAPRRGGGGGGGGGDGVHPCPLRRKPMATHRGARRRPQPPPAIAPPRRPRTGAPALAPLPQMVTPLPARARAARRPPLPPSTPPPHCFSVRLCPSRGTWWPRHGCSAASAVDCVVSVGPRRSGCEACPIFWSLWACAARAGGGRRSENHAQGRVSSGHARDRPPHVGHHRPTGEGASPGSRLCRRPPGSDPRPTTAAAHPQGPTASAAQGDHGTTEKPDATTHTSASDVRVGVARAAGTPRRHASTPSAAGPRPRAAAGRRGCPLLPPPALARRPPPRVAAAGRHGAAAGKPQRPRGAAAASVGATGCRGGGGGARAAAAGGGGGARRRGVPPRRGH</sequence>
<feature type="compositionally biased region" description="Basic residues" evidence="1">
    <location>
        <begin position="79"/>
        <end position="88"/>
    </location>
</feature>
<dbReference type="EMBL" id="KV918881">
    <property type="protein sequence ID" value="OSX76070.1"/>
    <property type="molecule type" value="Genomic_DNA"/>
</dbReference>
<keyword evidence="3" id="KW-1185">Reference proteome</keyword>
<feature type="region of interest" description="Disordered" evidence="1">
    <location>
        <begin position="1"/>
        <end position="168"/>
    </location>
</feature>
<feature type="compositionally biased region" description="Basic residues" evidence="1">
    <location>
        <begin position="380"/>
        <end position="396"/>
    </location>
</feature>
<proteinExistence type="predicted"/>
<feature type="compositionally biased region" description="Gly residues" evidence="1">
    <location>
        <begin position="116"/>
        <end position="133"/>
    </location>
</feature>
<feature type="compositionally biased region" description="Gly residues" evidence="1">
    <location>
        <begin position="666"/>
        <end position="684"/>
    </location>
</feature>
<feature type="compositionally biased region" description="Low complexity" evidence="1">
    <location>
        <begin position="608"/>
        <end position="623"/>
    </location>
</feature>
<feature type="region of interest" description="Disordered" evidence="1">
    <location>
        <begin position="502"/>
        <end position="696"/>
    </location>
</feature>
<feature type="compositionally biased region" description="Basic residues" evidence="1">
    <location>
        <begin position="223"/>
        <end position="234"/>
    </location>
</feature>
<feature type="compositionally biased region" description="Low complexity" evidence="1">
    <location>
        <begin position="638"/>
        <end position="649"/>
    </location>
</feature>
<feature type="compositionally biased region" description="Pro residues" evidence="1">
    <location>
        <begin position="338"/>
        <end position="348"/>
    </location>
</feature>
<evidence type="ECO:0000256" key="1">
    <source>
        <dbReference type="SAM" id="MobiDB-lite"/>
    </source>
</evidence>
<reference evidence="2 3" key="1">
    <citation type="submission" date="2017-03" db="EMBL/GenBank/DDBJ databases">
        <title>WGS assembly of Porphyra umbilicalis.</title>
        <authorList>
            <person name="Brawley S.H."/>
            <person name="Blouin N.A."/>
            <person name="Ficko-Blean E."/>
            <person name="Wheeler G.L."/>
            <person name="Lohr M."/>
            <person name="Goodson H.V."/>
            <person name="Jenkins J.W."/>
            <person name="Blaby-Haas C.E."/>
            <person name="Helliwell K.E."/>
            <person name="Chan C."/>
            <person name="Marriage T."/>
            <person name="Bhattacharya D."/>
            <person name="Klein A.S."/>
            <person name="Badis Y."/>
            <person name="Brodie J."/>
            <person name="Cao Y."/>
            <person name="Collen J."/>
            <person name="Dittami S.M."/>
            <person name="Gachon C.M."/>
            <person name="Green B.R."/>
            <person name="Karpowicz S."/>
            <person name="Kim J.W."/>
            <person name="Kudahl U."/>
            <person name="Lin S."/>
            <person name="Michel G."/>
            <person name="Mittag M."/>
            <person name="Olson B.J."/>
            <person name="Pangilinan J."/>
            <person name="Peng Y."/>
            <person name="Qiu H."/>
            <person name="Shu S."/>
            <person name="Singer J.T."/>
            <person name="Smith A.G."/>
            <person name="Sprecher B.N."/>
            <person name="Wagner V."/>
            <person name="Wang W."/>
            <person name="Wang Z.-Y."/>
            <person name="Yan J."/>
            <person name="Yarish C."/>
            <person name="Zoeuner-Riek S."/>
            <person name="Zhuang Y."/>
            <person name="Zou Y."/>
            <person name="Lindquist E.A."/>
            <person name="Grimwood J."/>
            <person name="Barry K."/>
            <person name="Rokhsar D.S."/>
            <person name="Schmutz J."/>
            <person name="Stiller J.W."/>
            <person name="Grossman A.R."/>
            <person name="Prochnik S.E."/>
        </authorList>
    </citation>
    <scope>NUCLEOTIDE SEQUENCE [LARGE SCALE GENOMIC DNA]</scope>
    <source>
        <strain evidence="2">4086291</strain>
    </source>
</reference>
<feature type="region of interest" description="Disordered" evidence="1">
    <location>
        <begin position="203"/>
        <end position="280"/>
    </location>
</feature>
<organism evidence="2 3">
    <name type="scientific">Porphyra umbilicalis</name>
    <name type="common">Purple laver</name>
    <name type="synonym">Red alga</name>
    <dbReference type="NCBI Taxonomy" id="2786"/>
    <lineage>
        <taxon>Eukaryota</taxon>
        <taxon>Rhodophyta</taxon>
        <taxon>Bangiophyceae</taxon>
        <taxon>Bangiales</taxon>
        <taxon>Bangiaceae</taxon>
        <taxon>Porphyra</taxon>
    </lineage>
</organism>
<feature type="compositionally biased region" description="Low complexity" evidence="1">
    <location>
        <begin position="240"/>
        <end position="269"/>
    </location>
</feature>
<gene>
    <name evidence="2" type="ORF">BU14_0208s0028</name>
</gene>
<name>A0A1X6P5Q1_PORUM</name>
<protein>
    <submittedName>
        <fullName evidence="2">Uncharacterized protein</fullName>
    </submittedName>
</protein>
<feature type="region of interest" description="Disordered" evidence="1">
    <location>
        <begin position="305"/>
        <end position="418"/>
    </location>
</feature>
<dbReference type="AlphaFoldDB" id="A0A1X6P5Q1"/>
<feature type="compositionally biased region" description="Basic residues" evidence="1">
    <location>
        <begin position="685"/>
        <end position="696"/>
    </location>
</feature>
<accession>A0A1X6P5Q1</accession>